<sequence>METTEKCFARSRPVTGQSSFVWSLESFNTLKLGEIKSMLINSTFIEKPLLSMNLFLTADPNHEEQIQIEVLPICEEVMFYNFALSLLDISGNVANSIQGEIYFDSSKEQSVHRLPPFLKKISCLNIEISI</sequence>
<protein>
    <submittedName>
        <fullName evidence="1">Uncharacterized protein</fullName>
    </submittedName>
</protein>
<accession>A0AAV4WCC5</accession>
<comment type="caution">
    <text evidence="1">The sequence shown here is derived from an EMBL/GenBank/DDBJ whole genome shotgun (WGS) entry which is preliminary data.</text>
</comment>
<reference evidence="1 2" key="1">
    <citation type="submission" date="2021-06" db="EMBL/GenBank/DDBJ databases">
        <title>Caerostris extrusa draft genome.</title>
        <authorList>
            <person name="Kono N."/>
            <person name="Arakawa K."/>
        </authorList>
    </citation>
    <scope>NUCLEOTIDE SEQUENCE [LARGE SCALE GENOMIC DNA]</scope>
</reference>
<organism evidence="1 2">
    <name type="scientific">Caerostris extrusa</name>
    <name type="common">Bark spider</name>
    <name type="synonym">Caerostris bankana</name>
    <dbReference type="NCBI Taxonomy" id="172846"/>
    <lineage>
        <taxon>Eukaryota</taxon>
        <taxon>Metazoa</taxon>
        <taxon>Ecdysozoa</taxon>
        <taxon>Arthropoda</taxon>
        <taxon>Chelicerata</taxon>
        <taxon>Arachnida</taxon>
        <taxon>Araneae</taxon>
        <taxon>Araneomorphae</taxon>
        <taxon>Entelegynae</taxon>
        <taxon>Araneoidea</taxon>
        <taxon>Araneidae</taxon>
        <taxon>Caerostris</taxon>
    </lineage>
</organism>
<keyword evidence="2" id="KW-1185">Reference proteome</keyword>
<dbReference type="AlphaFoldDB" id="A0AAV4WCC5"/>
<dbReference type="EMBL" id="BPLR01015865">
    <property type="protein sequence ID" value="GIY79263.1"/>
    <property type="molecule type" value="Genomic_DNA"/>
</dbReference>
<proteinExistence type="predicted"/>
<dbReference type="Proteomes" id="UP001054945">
    <property type="component" value="Unassembled WGS sequence"/>
</dbReference>
<evidence type="ECO:0000313" key="1">
    <source>
        <dbReference type="EMBL" id="GIY79263.1"/>
    </source>
</evidence>
<evidence type="ECO:0000313" key="2">
    <source>
        <dbReference type="Proteomes" id="UP001054945"/>
    </source>
</evidence>
<name>A0AAV4WCC5_CAEEX</name>
<gene>
    <name evidence="1" type="ORF">CEXT_711731</name>
</gene>